<name>A0A7X8C4U4_9LACT</name>
<proteinExistence type="predicted"/>
<dbReference type="Proteomes" id="UP000541058">
    <property type="component" value="Unassembled WGS sequence"/>
</dbReference>
<gene>
    <name evidence="1" type="ORF">GX355_08675</name>
</gene>
<accession>A0A7X8C4U4</accession>
<comment type="caution">
    <text evidence="1">The sequence shown here is derived from an EMBL/GenBank/DDBJ whole genome shotgun (WGS) entry which is preliminary data.</text>
</comment>
<dbReference type="AlphaFoldDB" id="A0A7X8C4U4"/>
<reference evidence="1 2" key="1">
    <citation type="journal article" date="2020" name="Biotechnol. Biofuels">
        <title>New insights from the biogas microbiome by comprehensive genome-resolved metagenomics of nearly 1600 species originating from multiple anaerobic digesters.</title>
        <authorList>
            <person name="Campanaro S."/>
            <person name="Treu L."/>
            <person name="Rodriguez-R L.M."/>
            <person name="Kovalovszki A."/>
            <person name="Ziels R.M."/>
            <person name="Maus I."/>
            <person name="Zhu X."/>
            <person name="Kougias P.G."/>
            <person name="Basile A."/>
            <person name="Luo G."/>
            <person name="Schluter A."/>
            <person name="Konstantinidis K.T."/>
            <person name="Angelidaki I."/>
        </authorList>
    </citation>
    <scope>NUCLEOTIDE SEQUENCE [LARGE SCALE GENOMIC DNA]</scope>
    <source>
        <strain evidence="1">AS23ysBPME_34</strain>
    </source>
</reference>
<organism evidence="1 2">
    <name type="scientific">Globicatella sulfidifaciens</name>
    <dbReference type="NCBI Taxonomy" id="136093"/>
    <lineage>
        <taxon>Bacteria</taxon>
        <taxon>Bacillati</taxon>
        <taxon>Bacillota</taxon>
        <taxon>Bacilli</taxon>
        <taxon>Lactobacillales</taxon>
        <taxon>Aerococcaceae</taxon>
        <taxon>Globicatella</taxon>
    </lineage>
</organism>
<evidence type="ECO:0000313" key="2">
    <source>
        <dbReference type="Proteomes" id="UP000541058"/>
    </source>
</evidence>
<feature type="non-terminal residue" evidence="1">
    <location>
        <position position="128"/>
    </location>
</feature>
<protein>
    <submittedName>
        <fullName evidence="1">Uncharacterized protein</fullName>
    </submittedName>
</protein>
<evidence type="ECO:0000313" key="1">
    <source>
        <dbReference type="EMBL" id="NLJ18923.1"/>
    </source>
</evidence>
<sequence length="128" mass="14934">MHNNFHDLPAEGEKIDFNAAVYLFNDDLSLSKLSLKDFIDKHKEIANTPFGIQDKYFSEGNQLKHWFFGKDLLIHEYDSVKDAENALKVFHLHSIEQSDTAPLFFYSIDEAEKAITEMYTEEEISERL</sequence>
<dbReference type="RefSeq" id="WP_276649240.1">
    <property type="nucleotide sequence ID" value="NZ_JAAYSM010000297.1"/>
</dbReference>
<dbReference type="EMBL" id="JAAYSM010000297">
    <property type="protein sequence ID" value="NLJ18923.1"/>
    <property type="molecule type" value="Genomic_DNA"/>
</dbReference>